<feature type="compositionally biased region" description="Basic and acidic residues" evidence="1">
    <location>
        <begin position="490"/>
        <end position="502"/>
    </location>
</feature>
<evidence type="ECO:0000256" key="1">
    <source>
        <dbReference type="SAM" id="MobiDB-lite"/>
    </source>
</evidence>
<protein>
    <submittedName>
        <fullName evidence="2">Uncharacterized protein</fullName>
    </submittedName>
</protein>
<feature type="compositionally biased region" description="Low complexity" evidence="1">
    <location>
        <begin position="457"/>
        <end position="471"/>
    </location>
</feature>
<feature type="region of interest" description="Disordered" evidence="1">
    <location>
        <begin position="455"/>
        <end position="502"/>
    </location>
</feature>
<sequence length="502" mass="53824">MFSAAGLAGSLVCGASAPKKSKAPEPVARIKLSDFGAPAVGGRLLDVGASMFTVDFVDSEHLLVTYSSRTLVKRSDLQERDSDARNVTAAILTLPSGSVVATTEWLLHDHARYLWALGDGRFVVRMGKLFSIMDVRAQMGGKDPFLRKAFEHWPGEPISIIPSPDSQIFAAIRQLPPKEQHGPVVKLGETSDNQPKAEYLMSYFRVREDGETHPAGAVKAAIPIALPMNADGYLWTEEKNRNVWAFSFNPFGGAKPVAMGEMPSACPPRARLLSHSQFAVISCQGISQDPRVQVLGFDGHEVWEEDFPAFPETPSFITAPAAGRFAMSFRRAAVGSPAPGTMQPDPSARPAFDQEVRVYQSESGDLLLKLALSPVMETAENFDLTADGRELVVLEGDELQLYDLPAPSKKDLAELAEVNKFAPPTVGDAKVSLSRLAEAPPEVAASLQTPIASSTEAGQGAVAAASGAEPGTLGDATGPRKRPTLLNPGEKAEYQDKLPPRN</sequence>
<dbReference type="EMBL" id="JBHSWI010000001">
    <property type="protein sequence ID" value="MFC6647371.1"/>
    <property type="molecule type" value="Genomic_DNA"/>
</dbReference>
<reference evidence="3" key="1">
    <citation type="journal article" date="2019" name="Int. J. Syst. Evol. Microbiol.">
        <title>The Global Catalogue of Microorganisms (GCM) 10K type strain sequencing project: providing services to taxonomists for standard genome sequencing and annotation.</title>
        <authorList>
            <consortium name="The Broad Institute Genomics Platform"/>
            <consortium name="The Broad Institute Genome Sequencing Center for Infectious Disease"/>
            <person name="Wu L."/>
            <person name="Ma J."/>
        </authorList>
    </citation>
    <scope>NUCLEOTIDE SEQUENCE [LARGE SCALE GENOMIC DNA]</scope>
    <source>
        <strain evidence="3">CGMCC 1.16026</strain>
    </source>
</reference>
<evidence type="ECO:0000313" key="3">
    <source>
        <dbReference type="Proteomes" id="UP001596391"/>
    </source>
</evidence>
<proteinExistence type="predicted"/>
<name>A0ABW1ZD04_9BACT</name>
<accession>A0ABW1ZD04</accession>
<gene>
    <name evidence="2" type="ORF">ACFQBQ_17695</name>
</gene>
<comment type="caution">
    <text evidence="2">The sequence shown here is derived from an EMBL/GenBank/DDBJ whole genome shotgun (WGS) entry which is preliminary data.</text>
</comment>
<organism evidence="2 3">
    <name type="scientific">Granulicella cerasi</name>
    <dbReference type="NCBI Taxonomy" id="741063"/>
    <lineage>
        <taxon>Bacteria</taxon>
        <taxon>Pseudomonadati</taxon>
        <taxon>Acidobacteriota</taxon>
        <taxon>Terriglobia</taxon>
        <taxon>Terriglobales</taxon>
        <taxon>Acidobacteriaceae</taxon>
        <taxon>Granulicella</taxon>
    </lineage>
</organism>
<keyword evidence="3" id="KW-1185">Reference proteome</keyword>
<dbReference type="RefSeq" id="WP_263370728.1">
    <property type="nucleotide sequence ID" value="NZ_JAGSYD010000002.1"/>
</dbReference>
<evidence type="ECO:0000313" key="2">
    <source>
        <dbReference type="EMBL" id="MFC6647371.1"/>
    </source>
</evidence>
<dbReference type="Proteomes" id="UP001596391">
    <property type="component" value="Unassembled WGS sequence"/>
</dbReference>